<dbReference type="PANTHER" id="PTHR35323:SF5">
    <property type="entry name" value="ZINC FINGER CCCH DOMAIN-CONTAINING PROTEIN 62"/>
    <property type="match status" value="1"/>
</dbReference>
<feature type="region of interest" description="Disordered" evidence="1">
    <location>
        <begin position="1"/>
        <end position="50"/>
    </location>
</feature>
<dbReference type="InterPro" id="IPR036361">
    <property type="entry name" value="SAP_dom_sf"/>
</dbReference>
<dbReference type="PROSITE" id="PS50800">
    <property type="entry name" value="SAP"/>
    <property type="match status" value="1"/>
</dbReference>
<dbReference type="Proteomes" id="UP001180020">
    <property type="component" value="Unassembled WGS sequence"/>
</dbReference>
<gene>
    <name evidence="3" type="ORF">QJS10_CPB12g01836</name>
</gene>
<dbReference type="PANTHER" id="PTHR35323">
    <property type="entry name" value="SAP DOMAIN-CONTAINING PROTEIN"/>
    <property type="match status" value="1"/>
</dbReference>
<sequence>METESRRSLRARENHGGSEVREVEDLDEAMRNTDGSASEESEGDPTYDVLEETRLSLSKISIKKSRKRFSEEKEPDSDGELVSMDLEVPELNQKEKKCFEKVKMIIQDGQLEKLKVDECKVYLRKYGLRLIGNKDVLIARIREHLEVMDGGGEKRYPISSFVFDCKGDACTGDVVMFEQNVYDMYSIASRSATGPPCGTRTVVGRIVKESYGAAKQQHTFTIEVLWSKGEKPLPPMHPLLIKGRNLYRIKTMRQKWDDEVERKKTLQEKHSRGFVARCSREKRIEM</sequence>
<evidence type="ECO:0000313" key="4">
    <source>
        <dbReference type="Proteomes" id="UP001180020"/>
    </source>
</evidence>
<dbReference type="AlphaFoldDB" id="A0AAV9DN03"/>
<dbReference type="Pfam" id="PF02037">
    <property type="entry name" value="SAP"/>
    <property type="match status" value="1"/>
</dbReference>
<dbReference type="Gene3D" id="1.10.720.30">
    <property type="entry name" value="SAP domain"/>
    <property type="match status" value="1"/>
</dbReference>
<dbReference type="SUPFAM" id="SSF68906">
    <property type="entry name" value="SAP domain"/>
    <property type="match status" value="1"/>
</dbReference>
<reference evidence="3" key="2">
    <citation type="submission" date="2023-06" db="EMBL/GenBank/DDBJ databases">
        <authorList>
            <person name="Ma L."/>
            <person name="Liu K.-W."/>
            <person name="Li Z."/>
            <person name="Hsiao Y.-Y."/>
            <person name="Qi Y."/>
            <person name="Fu T."/>
            <person name="Tang G."/>
            <person name="Zhang D."/>
            <person name="Sun W.-H."/>
            <person name="Liu D.-K."/>
            <person name="Li Y."/>
            <person name="Chen G.-Z."/>
            <person name="Liu X.-D."/>
            <person name="Liao X.-Y."/>
            <person name="Jiang Y.-T."/>
            <person name="Yu X."/>
            <person name="Hao Y."/>
            <person name="Huang J."/>
            <person name="Zhao X.-W."/>
            <person name="Ke S."/>
            <person name="Chen Y.-Y."/>
            <person name="Wu W.-L."/>
            <person name="Hsu J.-L."/>
            <person name="Lin Y.-F."/>
            <person name="Huang M.-D."/>
            <person name="Li C.-Y."/>
            <person name="Huang L."/>
            <person name="Wang Z.-W."/>
            <person name="Zhao X."/>
            <person name="Zhong W.-Y."/>
            <person name="Peng D.-H."/>
            <person name="Ahmad S."/>
            <person name="Lan S."/>
            <person name="Zhang J.-S."/>
            <person name="Tsai W.-C."/>
            <person name="Van De Peer Y."/>
            <person name="Liu Z.-J."/>
        </authorList>
    </citation>
    <scope>NUCLEOTIDE SEQUENCE</scope>
    <source>
        <strain evidence="3">CP</strain>
        <tissue evidence="3">Leaves</tissue>
    </source>
</reference>
<accession>A0AAV9DN03</accession>
<evidence type="ECO:0000256" key="1">
    <source>
        <dbReference type="SAM" id="MobiDB-lite"/>
    </source>
</evidence>
<dbReference type="Pfam" id="PF24766">
    <property type="entry name" value="DUF7699"/>
    <property type="match status" value="1"/>
</dbReference>
<name>A0AAV9DN03_ACOCL</name>
<protein>
    <submittedName>
        <fullName evidence="3">Zinc finger CCCH domain-containing protein 62</fullName>
    </submittedName>
</protein>
<keyword evidence="4" id="KW-1185">Reference proteome</keyword>
<evidence type="ECO:0000259" key="2">
    <source>
        <dbReference type="PROSITE" id="PS50800"/>
    </source>
</evidence>
<organism evidence="3 4">
    <name type="scientific">Acorus calamus</name>
    <name type="common">Sweet flag</name>
    <dbReference type="NCBI Taxonomy" id="4465"/>
    <lineage>
        <taxon>Eukaryota</taxon>
        <taxon>Viridiplantae</taxon>
        <taxon>Streptophyta</taxon>
        <taxon>Embryophyta</taxon>
        <taxon>Tracheophyta</taxon>
        <taxon>Spermatophyta</taxon>
        <taxon>Magnoliopsida</taxon>
        <taxon>Liliopsida</taxon>
        <taxon>Acoraceae</taxon>
        <taxon>Acorus</taxon>
    </lineage>
</organism>
<proteinExistence type="predicted"/>
<dbReference type="InterPro" id="IPR056116">
    <property type="entry name" value="DUF7699"/>
</dbReference>
<feature type="compositionally biased region" description="Basic and acidic residues" evidence="1">
    <location>
        <begin position="1"/>
        <end position="31"/>
    </location>
</feature>
<evidence type="ECO:0000313" key="3">
    <source>
        <dbReference type="EMBL" id="KAK1302578.1"/>
    </source>
</evidence>
<comment type="caution">
    <text evidence="3">The sequence shown here is derived from an EMBL/GenBank/DDBJ whole genome shotgun (WGS) entry which is preliminary data.</text>
</comment>
<reference evidence="3" key="1">
    <citation type="journal article" date="2023" name="Nat. Commun.">
        <title>Diploid and tetraploid genomes of Acorus and the evolution of monocots.</title>
        <authorList>
            <person name="Ma L."/>
            <person name="Liu K.W."/>
            <person name="Li Z."/>
            <person name="Hsiao Y.Y."/>
            <person name="Qi Y."/>
            <person name="Fu T."/>
            <person name="Tang G.D."/>
            <person name="Zhang D."/>
            <person name="Sun W.H."/>
            <person name="Liu D.K."/>
            <person name="Li Y."/>
            <person name="Chen G.Z."/>
            <person name="Liu X.D."/>
            <person name="Liao X.Y."/>
            <person name="Jiang Y.T."/>
            <person name="Yu X."/>
            <person name="Hao Y."/>
            <person name="Huang J."/>
            <person name="Zhao X.W."/>
            <person name="Ke S."/>
            <person name="Chen Y.Y."/>
            <person name="Wu W.L."/>
            <person name="Hsu J.L."/>
            <person name="Lin Y.F."/>
            <person name="Huang M.D."/>
            <person name="Li C.Y."/>
            <person name="Huang L."/>
            <person name="Wang Z.W."/>
            <person name="Zhao X."/>
            <person name="Zhong W.Y."/>
            <person name="Peng D.H."/>
            <person name="Ahmad S."/>
            <person name="Lan S."/>
            <person name="Zhang J.S."/>
            <person name="Tsai W.C."/>
            <person name="Van de Peer Y."/>
            <person name="Liu Z.J."/>
        </authorList>
    </citation>
    <scope>NUCLEOTIDE SEQUENCE</scope>
    <source>
        <strain evidence="3">CP</strain>
    </source>
</reference>
<dbReference type="InterPro" id="IPR003034">
    <property type="entry name" value="SAP_dom"/>
</dbReference>
<dbReference type="SMART" id="SM00513">
    <property type="entry name" value="SAP"/>
    <property type="match status" value="1"/>
</dbReference>
<dbReference type="EMBL" id="JAUJYO010000012">
    <property type="protein sequence ID" value="KAK1302578.1"/>
    <property type="molecule type" value="Genomic_DNA"/>
</dbReference>
<feature type="domain" description="SAP" evidence="2">
    <location>
        <begin position="111"/>
        <end position="145"/>
    </location>
</feature>